<sequence length="212" mass="24133">MHPPFFPPRYLVRVIVPSSASVADRPTFTLNLPRNAVAIEFDEDGTCDMRFVLLGKQGFCVKLSVHKELLREKSSFFAEKFSELGGISSCLQIEDREDVEIYVEAISLIYFKEMKQRLMKQHVSRILGTFKKTIDGTGSYLGPNTTSSVQGPIFDSLENALGKFDDGPFFLGQFSWVDIAYVPFIERFQLVFAEVFKHDITEGRPKLRAFIE</sequence>
<name>A0ABU6XHI2_9FABA</name>
<dbReference type="Pfam" id="PF13410">
    <property type="entry name" value="GST_C_2"/>
    <property type="match status" value="1"/>
</dbReference>
<dbReference type="InterPro" id="IPR036282">
    <property type="entry name" value="Glutathione-S-Trfase_C_sf"/>
</dbReference>
<dbReference type="PANTHER" id="PTHR44328:SF17">
    <property type="entry name" value="GLUTATHIONE S-TRANSFERASE"/>
    <property type="match status" value="1"/>
</dbReference>
<dbReference type="SUPFAM" id="SSF47616">
    <property type="entry name" value="GST C-terminal domain-like"/>
    <property type="match status" value="1"/>
</dbReference>
<evidence type="ECO:0000313" key="1">
    <source>
        <dbReference type="EMBL" id="MED6196133.1"/>
    </source>
</evidence>
<organism evidence="1 2">
    <name type="scientific">Stylosanthes scabra</name>
    <dbReference type="NCBI Taxonomy" id="79078"/>
    <lineage>
        <taxon>Eukaryota</taxon>
        <taxon>Viridiplantae</taxon>
        <taxon>Streptophyta</taxon>
        <taxon>Embryophyta</taxon>
        <taxon>Tracheophyta</taxon>
        <taxon>Spermatophyta</taxon>
        <taxon>Magnoliopsida</taxon>
        <taxon>eudicotyledons</taxon>
        <taxon>Gunneridae</taxon>
        <taxon>Pentapetalae</taxon>
        <taxon>rosids</taxon>
        <taxon>fabids</taxon>
        <taxon>Fabales</taxon>
        <taxon>Fabaceae</taxon>
        <taxon>Papilionoideae</taxon>
        <taxon>50 kb inversion clade</taxon>
        <taxon>dalbergioids sensu lato</taxon>
        <taxon>Dalbergieae</taxon>
        <taxon>Pterocarpus clade</taxon>
        <taxon>Stylosanthes</taxon>
    </lineage>
</organism>
<accession>A0ABU6XHI2</accession>
<dbReference type="Gene3D" id="1.20.1050.10">
    <property type="match status" value="1"/>
</dbReference>
<proteinExistence type="predicted"/>
<dbReference type="Proteomes" id="UP001341840">
    <property type="component" value="Unassembled WGS sequence"/>
</dbReference>
<feature type="non-terminal residue" evidence="1">
    <location>
        <position position="212"/>
    </location>
</feature>
<dbReference type="InterPro" id="IPR044629">
    <property type="entry name" value="GSTL1/2/3"/>
</dbReference>
<keyword evidence="2" id="KW-1185">Reference proteome</keyword>
<reference evidence="1 2" key="1">
    <citation type="journal article" date="2023" name="Plants (Basel)">
        <title>Bridging the Gap: Combining Genomics and Transcriptomics Approaches to Understand Stylosanthes scabra, an Orphan Legume from the Brazilian Caatinga.</title>
        <authorList>
            <person name="Ferreira-Neto J.R.C."/>
            <person name="da Silva M.D."/>
            <person name="Binneck E."/>
            <person name="de Melo N.F."/>
            <person name="da Silva R.H."/>
            <person name="de Melo A.L.T.M."/>
            <person name="Pandolfi V."/>
            <person name="Bustamante F.O."/>
            <person name="Brasileiro-Vidal A.C."/>
            <person name="Benko-Iseppon A.M."/>
        </authorList>
    </citation>
    <scope>NUCLEOTIDE SEQUENCE [LARGE SCALE GENOMIC DNA]</scope>
    <source>
        <tissue evidence="1">Leaves</tissue>
    </source>
</reference>
<evidence type="ECO:0008006" key="3">
    <source>
        <dbReference type="Google" id="ProtNLM"/>
    </source>
</evidence>
<evidence type="ECO:0000313" key="2">
    <source>
        <dbReference type="Proteomes" id="UP001341840"/>
    </source>
</evidence>
<comment type="caution">
    <text evidence="1">The sequence shown here is derived from an EMBL/GenBank/DDBJ whole genome shotgun (WGS) entry which is preliminary data.</text>
</comment>
<protein>
    <recommendedName>
        <fullName evidence="3">BTB domain-containing protein</fullName>
    </recommendedName>
</protein>
<gene>
    <name evidence="1" type="ORF">PIB30_044399</name>
</gene>
<dbReference type="PANTHER" id="PTHR44328">
    <property type="entry name" value="GLUTATHIONE S-TRANSFERASE L1"/>
    <property type="match status" value="1"/>
</dbReference>
<dbReference type="EMBL" id="JASCZI010211713">
    <property type="protein sequence ID" value="MED6196133.1"/>
    <property type="molecule type" value="Genomic_DNA"/>
</dbReference>